<reference evidence="3" key="1">
    <citation type="submission" date="2016-08" db="EMBL/GenBank/DDBJ databases">
        <authorList>
            <person name="Varghese N."/>
            <person name="Submissions Spin"/>
        </authorList>
    </citation>
    <scope>NUCLEOTIDE SEQUENCE [LARGE SCALE GENOMIC DNA]</scope>
    <source>
        <strain evidence="3">HAMBI 2971</strain>
    </source>
</reference>
<dbReference type="OrthoDB" id="6293260at2"/>
<evidence type="ECO:0000313" key="2">
    <source>
        <dbReference type="EMBL" id="SCB36752.1"/>
    </source>
</evidence>
<dbReference type="CDD" id="cd04301">
    <property type="entry name" value="NAT_SF"/>
    <property type="match status" value="1"/>
</dbReference>
<dbReference type="EMBL" id="FMAH01000025">
    <property type="protein sequence ID" value="SCB36752.1"/>
    <property type="molecule type" value="Genomic_DNA"/>
</dbReference>
<dbReference type="InterPro" id="IPR016181">
    <property type="entry name" value="Acyl_CoA_acyltransferase"/>
</dbReference>
<organism evidence="2 3">
    <name type="scientific">Rhizobium miluonense</name>
    <dbReference type="NCBI Taxonomy" id="411945"/>
    <lineage>
        <taxon>Bacteria</taxon>
        <taxon>Pseudomonadati</taxon>
        <taxon>Pseudomonadota</taxon>
        <taxon>Alphaproteobacteria</taxon>
        <taxon>Hyphomicrobiales</taxon>
        <taxon>Rhizobiaceae</taxon>
        <taxon>Rhizobium/Agrobacterium group</taxon>
        <taxon>Rhizobium</taxon>
    </lineage>
</organism>
<name>A0A1C3W9C1_9HYPH</name>
<evidence type="ECO:0000259" key="1">
    <source>
        <dbReference type="PROSITE" id="PS51186"/>
    </source>
</evidence>
<proteinExistence type="predicted"/>
<protein>
    <submittedName>
        <fullName evidence="2">Protein N-acetyltransferase, RimJ/RimL family</fullName>
    </submittedName>
</protein>
<dbReference type="GO" id="GO:0016747">
    <property type="term" value="F:acyltransferase activity, transferring groups other than amino-acyl groups"/>
    <property type="evidence" value="ECO:0007669"/>
    <property type="project" value="InterPro"/>
</dbReference>
<dbReference type="Pfam" id="PF13302">
    <property type="entry name" value="Acetyltransf_3"/>
    <property type="match status" value="1"/>
</dbReference>
<dbReference type="STRING" id="411945.GA0061102_102539"/>
<dbReference type="InterPro" id="IPR000182">
    <property type="entry name" value="GNAT_dom"/>
</dbReference>
<dbReference type="AlphaFoldDB" id="A0A1C3W9C1"/>
<dbReference type="Proteomes" id="UP000199435">
    <property type="component" value="Unassembled WGS sequence"/>
</dbReference>
<keyword evidence="2" id="KW-0808">Transferase</keyword>
<accession>A0A1C3W9C1</accession>
<gene>
    <name evidence="2" type="ORF">GA0061102_102539</name>
</gene>
<evidence type="ECO:0000313" key="3">
    <source>
        <dbReference type="Proteomes" id="UP000199435"/>
    </source>
</evidence>
<sequence>MTVIPTLTTDRLLLRGHRLDDFDDFLALWKHKDLVRFIGGEMPTREQVWARLLRYAGLWHHLGFGFFAVEERQSGKLIGEVGFLDLHRDMTPSTEGTLEAGWGITPPMQGKGYATEAMSAAIAWADGQFAGRRMTCIVEIENRSSLRVAEKIGFRRIGEIIFKDKSHVMFER</sequence>
<dbReference type="PANTHER" id="PTHR43792">
    <property type="entry name" value="GNAT FAMILY, PUTATIVE (AFU_ORTHOLOGUE AFUA_3G00765)-RELATED-RELATED"/>
    <property type="match status" value="1"/>
</dbReference>
<dbReference type="InterPro" id="IPR051531">
    <property type="entry name" value="N-acetyltransferase"/>
</dbReference>
<dbReference type="PROSITE" id="PS51186">
    <property type="entry name" value="GNAT"/>
    <property type="match status" value="1"/>
</dbReference>
<feature type="domain" description="N-acetyltransferase" evidence="1">
    <location>
        <begin position="12"/>
        <end position="172"/>
    </location>
</feature>
<dbReference type="PANTHER" id="PTHR43792:SF16">
    <property type="entry name" value="N-ACETYLTRANSFERASE DOMAIN-CONTAINING PROTEIN"/>
    <property type="match status" value="1"/>
</dbReference>
<dbReference type="SUPFAM" id="SSF55729">
    <property type="entry name" value="Acyl-CoA N-acyltransferases (Nat)"/>
    <property type="match status" value="1"/>
</dbReference>
<keyword evidence="3" id="KW-1185">Reference proteome</keyword>
<dbReference type="RefSeq" id="WP_092852297.1">
    <property type="nucleotide sequence ID" value="NZ_FMAH01000025.1"/>
</dbReference>
<dbReference type="Gene3D" id="3.40.630.30">
    <property type="match status" value="1"/>
</dbReference>